<dbReference type="InterPro" id="IPR020806">
    <property type="entry name" value="PKS_PP-bd"/>
</dbReference>
<dbReference type="InterPro" id="IPR023213">
    <property type="entry name" value="CAT-like_dom_sf"/>
</dbReference>
<keyword evidence="10" id="KW-1185">Reference proteome</keyword>
<dbReference type="SUPFAM" id="SSF56801">
    <property type="entry name" value="Acetyl-CoA synthetase-like"/>
    <property type="match status" value="1"/>
</dbReference>
<evidence type="ECO:0000256" key="7">
    <source>
        <dbReference type="SAM" id="MobiDB-lite"/>
    </source>
</evidence>
<dbReference type="Gene3D" id="3.40.50.12780">
    <property type="entry name" value="N-terminal domain of ligase-like"/>
    <property type="match status" value="2"/>
</dbReference>
<feature type="compositionally biased region" description="Low complexity" evidence="7">
    <location>
        <begin position="135"/>
        <end position="144"/>
    </location>
</feature>
<keyword evidence="6" id="KW-0045">Antibiotic biosynthesis</keyword>
<gene>
    <name evidence="9" type="ORF">EBN03_11135</name>
</gene>
<protein>
    <recommendedName>
        <fullName evidence="8">Carrier domain-containing protein</fullName>
    </recommendedName>
</protein>
<dbReference type="InterPro" id="IPR009081">
    <property type="entry name" value="PP-bd_ACP"/>
</dbReference>
<dbReference type="Gene3D" id="3.30.559.10">
    <property type="entry name" value="Chloramphenicol acetyltransferase-like domain"/>
    <property type="match status" value="1"/>
</dbReference>
<dbReference type="GO" id="GO:0003824">
    <property type="term" value="F:catalytic activity"/>
    <property type="evidence" value="ECO:0007669"/>
    <property type="project" value="InterPro"/>
</dbReference>
<dbReference type="Proteomes" id="UP000279275">
    <property type="component" value="Unassembled WGS sequence"/>
</dbReference>
<organism evidence="9 10">
    <name type="scientific">Nocardia stercoris</name>
    <dbReference type="NCBI Taxonomy" id="2483361"/>
    <lineage>
        <taxon>Bacteria</taxon>
        <taxon>Bacillati</taxon>
        <taxon>Actinomycetota</taxon>
        <taxon>Actinomycetes</taxon>
        <taxon>Mycobacteriales</taxon>
        <taxon>Nocardiaceae</taxon>
        <taxon>Nocardia</taxon>
    </lineage>
</organism>
<accession>A0A3M2LAB6</accession>
<dbReference type="NCBIfam" id="TIGR01720">
    <property type="entry name" value="NRPS-para261"/>
    <property type="match status" value="1"/>
</dbReference>
<dbReference type="GO" id="GO:0008610">
    <property type="term" value="P:lipid biosynthetic process"/>
    <property type="evidence" value="ECO:0007669"/>
    <property type="project" value="UniProtKB-ARBA"/>
</dbReference>
<keyword evidence="3" id="KW-0596">Phosphopantetheine</keyword>
<dbReference type="EMBL" id="RFFH01000003">
    <property type="protein sequence ID" value="RMI33640.1"/>
    <property type="molecule type" value="Genomic_DNA"/>
</dbReference>
<evidence type="ECO:0000256" key="3">
    <source>
        <dbReference type="ARBA" id="ARBA00022450"/>
    </source>
</evidence>
<dbReference type="FunFam" id="1.10.1200.10:FF:000005">
    <property type="entry name" value="Nonribosomal peptide synthetase 1"/>
    <property type="match status" value="1"/>
</dbReference>
<evidence type="ECO:0000256" key="6">
    <source>
        <dbReference type="ARBA" id="ARBA00023194"/>
    </source>
</evidence>
<dbReference type="PROSITE" id="PS00455">
    <property type="entry name" value="AMP_BINDING"/>
    <property type="match status" value="1"/>
</dbReference>
<keyword evidence="5" id="KW-0677">Repeat</keyword>
<comment type="similarity">
    <text evidence="2">Belongs to the ATP-dependent AMP-binding enzyme family.</text>
</comment>
<dbReference type="Pfam" id="PF00501">
    <property type="entry name" value="AMP-binding"/>
    <property type="match status" value="1"/>
</dbReference>
<comment type="cofactor">
    <cofactor evidence="1">
        <name>pantetheine 4'-phosphate</name>
        <dbReference type="ChEBI" id="CHEBI:47942"/>
    </cofactor>
</comment>
<dbReference type="InterPro" id="IPR010060">
    <property type="entry name" value="NRPS_synth"/>
</dbReference>
<evidence type="ECO:0000313" key="10">
    <source>
        <dbReference type="Proteomes" id="UP000279275"/>
    </source>
</evidence>
<dbReference type="Gene3D" id="3.30.300.30">
    <property type="match status" value="1"/>
</dbReference>
<dbReference type="InterPro" id="IPR020845">
    <property type="entry name" value="AMP-binding_CS"/>
</dbReference>
<dbReference type="Pfam" id="PF00668">
    <property type="entry name" value="Condensation"/>
    <property type="match status" value="1"/>
</dbReference>
<proteinExistence type="inferred from homology"/>
<name>A0A3M2LAB6_9NOCA</name>
<evidence type="ECO:0000256" key="2">
    <source>
        <dbReference type="ARBA" id="ARBA00006432"/>
    </source>
</evidence>
<dbReference type="PANTHER" id="PTHR45527">
    <property type="entry name" value="NONRIBOSOMAL PEPTIDE SYNTHETASE"/>
    <property type="match status" value="1"/>
</dbReference>
<dbReference type="Gene3D" id="3.30.559.30">
    <property type="entry name" value="Nonribosomal peptide synthetase, condensation domain"/>
    <property type="match status" value="1"/>
</dbReference>
<dbReference type="GO" id="GO:0044550">
    <property type="term" value="P:secondary metabolite biosynthetic process"/>
    <property type="evidence" value="ECO:0007669"/>
    <property type="project" value="TreeGrafter"/>
</dbReference>
<dbReference type="Pfam" id="PF13193">
    <property type="entry name" value="AMP-binding_C"/>
    <property type="match status" value="1"/>
</dbReference>
<dbReference type="InterPro" id="IPR006162">
    <property type="entry name" value="Ppantetheine_attach_site"/>
</dbReference>
<evidence type="ECO:0000256" key="5">
    <source>
        <dbReference type="ARBA" id="ARBA00022737"/>
    </source>
</evidence>
<dbReference type="AlphaFoldDB" id="A0A3M2LAB6"/>
<dbReference type="Gene3D" id="1.10.1200.10">
    <property type="entry name" value="ACP-like"/>
    <property type="match status" value="1"/>
</dbReference>
<dbReference type="InterPro" id="IPR025110">
    <property type="entry name" value="AMP-bd_C"/>
</dbReference>
<feature type="compositionally biased region" description="Polar residues" evidence="7">
    <location>
        <begin position="105"/>
        <end position="115"/>
    </location>
</feature>
<feature type="domain" description="Carrier" evidence="8">
    <location>
        <begin position="560"/>
        <end position="634"/>
    </location>
</feature>
<dbReference type="SUPFAM" id="SSF52777">
    <property type="entry name" value="CoA-dependent acyltransferases"/>
    <property type="match status" value="2"/>
</dbReference>
<evidence type="ECO:0000313" key="9">
    <source>
        <dbReference type="EMBL" id="RMI33640.1"/>
    </source>
</evidence>
<dbReference type="GO" id="GO:0031177">
    <property type="term" value="F:phosphopantetheine binding"/>
    <property type="evidence" value="ECO:0007669"/>
    <property type="project" value="InterPro"/>
</dbReference>
<dbReference type="PANTHER" id="PTHR45527:SF1">
    <property type="entry name" value="FATTY ACID SYNTHASE"/>
    <property type="match status" value="1"/>
</dbReference>
<feature type="region of interest" description="Disordered" evidence="7">
    <location>
        <begin position="86"/>
        <end position="145"/>
    </location>
</feature>
<dbReference type="SMART" id="SM00823">
    <property type="entry name" value="PKS_PP"/>
    <property type="match status" value="1"/>
</dbReference>
<dbReference type="Pfam" id="PF00550">
    <property type="entry name" value="PP-binding"/>
    <property type="match status" value="1"/>
</dbReference>
<dbReference type="GO" id="GO:0005829">
    <property type="term" value="C:cytosol"/>
    <property type="evidence" value="ECO:0007669"/>
    <property type="project" value="TreeGrafter"/>
</dbReference>
<dbReference type="PROSITE" id="PS00012">
    <property type="entry name" value="PHOSPHOPANTETHEINE"/>
    <property type="match status" value="1"/>
</dbReference>
<dbReference type="InterPro" id="IPR036736">
    <property type="entry name" value="ACP-like_sf"/>
</dbReference>
<dbReference type="GO" id="GO:0017000">
    <property type="term" value="P:antibiotic biosynthetic process"/>
    <property type="evidence" value="ECO:0007669"/>
    <property type="project" value="UniProtKB-KW"/>
</dbReference>
<comment type="caution">
    <text evidence="9">The sequence shown here is derived from an EMBL/GenBank/DDBJ whole genome shotgun (WGS) entry which is preliminary data.</text>
</comment>
<dbReference type="InterPro" id="IPR001242">
    <property type="entry name" value="Condensation_dom"/>
</dbReference>
<dbReference type="InterPro" id="IPR042099">
    <property type="entry name" value="ANL_N_sf"/>
</dbReference>
<dbReference type="InterPro" id="IPR045851">
    <property type="entry name" value="AMP-bd_C_sf"/>
</dbReference>
<dbReference type="UniPathway" id="UPA00011"/>
<evidence type="ECO:0000259" key="8">
    <source>
        <dbReference type="PROSITE" id="PS50075"/>
    </source>
</evidence>
<dbReference type="SUPFAM" id="SSF47336">
    <property type="entry name" value="ACP-like"/>
    <property type="match status" value="1"/>
</dbReference>
<dbReference type="InterPro" id="IPR000873">
    <property type="entry name" value="AMP-dep_synth/lig_dom"/>
</dbReference>
<dbReference type="GO" id="GO:0043041">
    <property type="term" value="P:amino acid activation for nonribosomal peptide biosynthetic process"/>
    <property type="evidence" value="ECO:0007669"/>
    <property type="project" value="TreeGrafter"/>
</dbReference>
<evidence type="ECO:0000256" key="4">
    <source>
        <dbReference type="ARBA" id="ARBA00022553"/>
    </source>
</evidence>
<keyword evidence="4" id="KW-0597">Phosphoprotein</keyword>
<reference evidence="9 10" key="1">
    <citation type="submission" date="2018-10" db="EMBL/GenBank/DDBJ databases">
        <title>Isolation from cow dung.</title>
        <authorList>
            <person name="Ling L."/>
        </authorList>
    </citation>
    <scope>NUCLEOTIDE SEQUENCE [LARGE SCALE GENOMIC DNA]</scope>
    <source>
        <strain evidence="9 10">NEAU-LL90</strain>
    </source>
</reference>
<dbReference type="CDD" id="cd05930">
    <property type="entry name" value="A_NRPS"/>
    <property type="match status" value="1"/>
</dbReference>
<dbReference type="FunFam" id="3.30.300.30:FF:000010">
    <property type="entry name" value="Enterobactin synthetase component F"/>
    <property type="match status" value="1"/>
</dbReference>
<sequence length="1130" mass="117365">MVAVNKAGGAYVPVDPEYPSDRLRFILTDAQPVLVLTHSSVAQVVPDTGVARLMLDDAAVASELAGKAAARTRSLGDVAAAGAASSSVNASAAAQRRTTSAPTSVNGSGRPTTAAVTPGSDESATAGADRGDGSGDVSVDAESGPVESAVGAVRVVSPDSVSHLIYTSGTTGQSKGAIITHANLANLVREAWPVAVGERILAHATVAFDASTYEIWPALVSGGTVVVAGSPRSDLDEIASLVREHRISKAHLTPPLLAALSEHIGVDGGANPLGFLTRVIAGGSELSPALVRDLRARFPQLCVINGYGPTEATSCMSEFDTAGMPEQGSIPIGGPYGNVRCYVLDSRLQPVPVGVEGELYIAGAQLARGYHGRADLTAARFVADPFGTPSDDGLAEDTAGPLAAVSDRTAGGRLYRTGDVVRWNKSGVLEYVGRVDDQVKIRGFRIEPGEIEAALLAHPGVGQAVVVAHDSGRGKQLVGYVVADVVTATDPAVEVVDAVERNAPIPDAGAVRTFLRERLPEYMIPASIMVLDALPLTPNGKIDRKALPEPVFTAATTYRAPVTPAELVLTQVFAEVLGLDRVGVDDDFFDVGGDSIRSIQVVSRARAAGVSISPREIFEHRTVAALARAAGADQDRDALAELPGGGIGWMPLLPVTRFIRDLGAGFDRFNQSMLLDLPVGIDLDGLVATWHAVLRRHPALTARLVDDERGPGLVTVPVDEVDVAALIHRILVPHDTQFADRAELVAAEMAAAAARLAPGRGSMLDVIWFDRGPGHTGVLGVVVHHAVIDAVSWRILLPDLAAAWAQVEAGTAAGRPPVLPDAGTSLRRWAHALADAAHAPQRAAETDWWSRTLAPTGGADPAIGSRALDPVLDTTETVARIQAVVRVADTEAVLTRLPAALHTTVDAGLLAALLLAVTAWRSADGITHPSLLVRLEAHGREETVVPGADLSAAVGWFTSTYPMRLTVPPALDAAAALTDPQIATALVAEIAAQLSAVPDKGLGYGLLRYLNDATAPALADLPAPELGFNYLGRYGSADLGAAESGAGGWTPTTQVHQIAAPYPDLPAVSVIEINAMVFDTAAGPALHATFAYARNVVDEERVAALVELWLAALAGLARSVPAPHEGSENS</sequence>
<dbReference type="PROSITE" id="PS50075">
    <property type="entry name" value="CARRIER"/>
    <property type="match status" value="1"/>
</dbReference>
<feature type="compositionally biased region" description="Low complexity" evidence="7">
    <location>
        <begin position="86"/>
        <end position="104"/>
    </location>
</feature>
<evidence type="ECO:0000256" key="1">
    <source>
        <dbReference type="ARBA" id="ARBA00001957"/>
    </source>
</evidence>